<name>A0AAQ3TMY3_PASNO</name>
<dbReference type="AlphaFoldDB" id="A0AAQ3TMY3"/>
<keyword evidence="3" id="KW-1185">Reference proteome</keyword>
<dbReference type="EMBL" id="CP144749">
    <property type="protein sequence ID" value="WVZ74600.1"/>
    <property type="molecule type" value="Genomic_DNA"/>
</dbReference>
<reference evidence="2 3" key="1">
    <citation type="submission" date="2024-02" db="EMBL/GenBank/DDBJ databases">
        <title>High-quality chromosome-scale genome assembly of Pensacola bahiagrass (Paspalum notatum Flugge var. saurae).</title>
        <authorList>
            <person name="Vega J.M."/>
            <person name="Podio M."/>
            <person name="Orjuela J."/>
            <person name="Siena L.A."/>
            <person name="Pessino S.C."/>
            <person name="Combes M.C."/>
            <person name="Mariac C."/>
            <person name="Albertini E."/>
            <person name="Pupilli F."/>
            <person name="Ortiz J.P.A."/>
            <person name="Leblanc O."/>
        </authorList>
    </citation>
    <scope>NUCLEOTIDE SEQUENCE [LARGE SCALE GENOMIC DNA]</scope>
    <source>
        <strain evidence="2">R1</strain>
        <tissue evidence="2">Leaf</tissue>
    </source>
</reference>
<dbReference type="PANTHER" id="PTHR46033">
    <property type="entry name" value="PROTEIN MAIN-LIKE 2"/>
    <property type="match status" value="1"/>
</dbReference>
<gene>
    <name evidence="2" type="ORF">U9M48_022763</name>
</gene>
<evidence type="ECO:0000313" key="3">
    <source>
        <dbReference type="Proteomes" id="UP001341281"/>
    </source>
</evidence>
<dbReference type="Proteomes" id="UP001341281">
    <property type="component" value="Chromosome 05"/>
</dbReference>
<proteinExistence type="predicted"/>
<organism evidence="2 3">
    <name type="scientific">Paspalum notatum var. saurae</name>
    <dbReference type="NCBI Taxonomy" id="547442"/>
    <lineage>
        <taxon>Eukaryota</taxon>
        <taxon>Viridiplantae</taxon>
        <taxon>Streptophyta</taxon>
        <taxon>Embryophyta</taxon>
        <taxon>Tracheophyta</taxon>
        <taxon>Spermatophyta</taxon>
        <taxon>Magnoliopsida</taxon>
        <taxon>Liliopsida</taxon>
        <taxon>Poales</taxon>
        <taxon>Poaceae</taxon>
        <taxon>PACMAD clade</taxon>
        <taxon>Panicoideae</taxon>
        <taxon>Andropogonodae</taxon>
        <taxon>Paspaleae</taxon>
        <taxon>Paspalinae</taxon>
        <taxon>Paspalum</taxon>
    </lineage>
</organism>
<evidence type="ECO:0000313" key="2">
    <source>
        <dbReference type="EMBL" id="WVZ74600.1"/>
    </source>
</evidence>
<dbReference type="GO" id="GO:0010073">
    <property type="term" value="P:meristem maintenance"/>
    <property type="evidence" value="ECO:0007669"/>
    <property type="project" value="InterPro"/>
</dbReference>
<dbReference type="PANTHER" id="PTHR46033:SF8">
    <property type="entry name" value="PROTEIN MAINTENANCE OF MERISTEMS-LIKE"/>
    <property type="match status" value="1"/>
</dbReference>
<feature type="domain" description="Aminotransferase-like plant mobile" evidence="1">
    <location>
        <begin position="1"/>
        <end position="82"/>
    </location>
</feature>
<dbReference type="InterPro" id="IPR044824">
    <property type="entry name" value="MAIN-like"/>
</dbReference>
<evidence type="ECO:0000259" key="1">
    <source>
        <dbReference type="Pfam" id="PF10536"/>
    </source>
</evidence>
<dbReference type="InterPro" id="IPR019557">
    <property type="entry name" value="AminoTfrase-like_pln_mobile"/>
</dbReference>
<protein>
    <recommendedName>
        <fullName evidence="1">Aminotransferase-like plant mobile domain-containing protein</fullName>
    </recommendedName>
</protein>
<sequence>MYRQLCDGCQRKENSSSIGGYLYLLQVWSWERLPIGRPEWAFEDSRPTVLWFWRDVEVVTGQIDGRYKRYTNELDCITHRQVE</sequence>
<accession>A0AAQ3TMY3</accession>
<dbReference type="Pfam" id="PF10536">
    <property type="entry name" value="PMD"/>
    <property type="match status" value="1"/>
</dbReference>